<sequence>MKTFNSKIDLWFIVLMTGVILYSAYQATASFYSQPITFWASVIFGGILPVSFLAHTRYTIRPEALVIYCGIFRWKLAFNSNSQLTIEPSKTMLSSPALSLKRIKVQIDNRSIIISPSNTDKFSRALTAAISDLKN</sequence>
<gene>
    <name evidence="3" type="ORF">DC094_02905</name>
</gene>
<protein>
    <recommendedName>
        <fullName evidence="2">Uncharacterized protein YyaB-like PH domain-containing protein</fullName>
    </recommendedName>
</protein>
<dbReference type="GO" id="GO:0030153">
    <property type="term" value="P:bacteriocin immunity"/>
    <property type="evidence" value="ECO:0007669"/>
    <property type="project" value="InterPro"/>
</dbReference>
<keyword evidence="1" id="KW-0472">Membrane</keyword>
<dbReference type="Pfam" id="PF06713">
    <property type="entry name" value="bPH_4"/>
    <property type="match status" value="1"/>
</dbReference>
<dbReference type="AlphaFoldDB" id="A0A2V1GZ03"/>
<keyword evidence="1" id="KW-0812">Transmembrane</keyword>
<dbReference type="OrthoDB" id="6658731at2"/>
<keyword evidence="1" id="KW-1133">Transmembrane helix</keyword>
<dbReference type="Proteomes" id="UP000244906">
    <property type="component" value="Unassembled WGS sequence"/>
</dbReference>
<evidence type="ECO:0000313" key="4">
    <source>
        <dbReference type="Proteomes" id="UP000244906"/>
    </source>
</evidence>
<feature type="domain" description="Uncharacterized protein YyaB-like PH" evidence="2">
    <location>
        <begin position="56"/>
        <end position="127"/>
    </location>
</feature>
<keyword evidence="4" id="KW-1185">Reference proteome</keyword>
<organism evidence="3 4">
    <name type="scientific">Pelagibaculum spongiae</name>
    <dbReference type="NCBI Taxonomy" id="2080658"/>
    <lineage>
        <taxon>Bacteria</taxon>
        <taxon>Pseudomonadati</taxon>
        <taxon>Pseudomonadota</taxon>
        <taxon>Gammaproteobacteria</taxon>
        <taxon>Oceanospirillales</taxon>
        <taxon>Pelagibaculum</taxon>
    </lineage>
</organism>
<comment type="caution">
    <text evidence="3">The sequence shown here is derived from an EMBL/GenBank/DDBJ whole genome shotgun (WGS) entry which is preliminary data.</text>
</comment>
<evidence type="ECO:0000256" key="1">
    <source>
        <dbReference type="SAM" id="Phobius"/>
    </source>
</evidence>
<evidence type="ECO:0000313" key="3">
    <source>
        <dbReference type="EMBL" id="PVZ71986.1"/>
    </source>
</evidence>
<evidence type="ECO:0000259" key="2">
    <source>
        <dbReference type="Pfam" id="PF06713"/>
    </source>
</evidence>
<dbReference type="EMBL" id="QDDL01000001">
    <property type="protein sequence ID" value="PVZ71986.1"/>
    <property type="molecule type" value="Genomic_DNA"/>
</dbReference>
<feature type="transmembrane region" description="Helical" evidence="1">
    <location>
        <begin position="36"/>
        <end position="54"/>
    </location>
</feature>
<dbReference type="InterPro" id="IPR009589">
    <property type="entry name" value="PH_YyaB-like"/>
</dbReference>
<accession>A0A2V1GZ03</accession>
<name>A0A2V1GZ03_9GAMM</name>
<proteinExistence type="predicted"/>
<reference evidence="3 4" key="1">
    <citation type="submission" date="2018-04" db="EMBL/GenBank/DDBJ databases">
        <title>Thalassorhabdus spongiae gen. nov., sp. nov., isolated from a marine sponge in South-West Iceland.</title>
        <authorList>
            <person name="Knobloch S."/>
            <person name="Daussin A."/>
            <person name="Johannsson R."/>
            <person name="Marteinsson V.T."/>
        </authorList>
    </citation>
    <scope>NUCLEOTIDE SEQUENCE [LARGE SCALE GENOMIC DNA]</scope>
    <source>
        <strain evidence="3 4">Hp12</strain>
    </source>
</reference>